<name>A0ABP5XCL3_9ACTN</name>
<evidence type="ECO:0000256" key="2">
    <source>
        <dbReference type="SAM" id="Phobius"/>
    </source>
</evidence>
<dbReference type="RefSeq" id="WP_344323381.1">
    <property type="nucleotide sequence ID" value="NZ_BAAASZ010000023.1"/>
</dbReference>
<keyword evidence="4" id="KW-1185">Reference proteome</keyword>
<keyword evidence="2" id="KW-0812">Transmembrane</keyword>
<feature type="compositionally biased region" description="Basic and acidic residues" evidence="1">
    <location>
        <begin position="317"/>
        <end position="328"/>
    </location>
</feature>
<comment type="caution">
    <text evidence="3">The sequence shown here is derived from an EMBL/GenBank/DDBJ whole genome shotgun (WGS) entry which is preliminary data.</text>
</comment>
<keyword evidence="2" id="KW-1133">Transmembrane helix</keyword>
<evidence type="ECO:0000313" key="4">
    <source>
        <dbReference type="Proteomes" id="UP001501638"/>
    </source>
</evidence>
<feature type="transmembrane region" description="Helical" evidence="2">
    <location>
        <begin position="184"/>
        <end position="205"/>
    </location>
</feature>
<accession>A0ABP5XCL3</accession>
<dbReference type="Proteomes" id="UP001501638">
    <property type="component" value="Unassembled WGS sequence"/>
</dbReference>
<feature type="region of interest" description="Disordered" evidence="1">
    <location>
        <begin position="309"/>
        <end position="337"/>
    </location>
</feature>
<evidence type="ECO:0008006" key="5">
    <source>
        <dbReference type="Google" id="ProtNLM"/>
    </source>
</evidence>
<sequence length="452" mass="47498">MRTNRPISPILRGRRAGLLWVVLLAVAAVLVGPVGSARAATDLDKVAAALRDDPVYVDPAASDKLSDSEAARLTEQIRAGDVPIYVAVLPDDPSYGDDAVFDRLRSEVDRPGVYAVALGSRFGAASDSSVLSGSTASSLAEQNLREHSDRPSAVLSGFVTDVQSAARGGDGGDRGQDRSGESGGGVLVGFLIVLAVFALGGLFLVRRSRARQRQEEQAELEQVRAAVQEDITSYGEALDRLDFSPSDPDVTPEMLDDYQRALDAYEKAKDASAAARRPQDVQAVTEALEEGRFALAVLDARREGRELPQRRPPCFFDPRHGPSVRDVEWSPPGGSPREVPVCAADATRIEDGLDPAVRTVPTATGERVPYWDAGPAYGPWMGGYFGGYGSMLLPGLLFGTVLGSSLGGWGYGYGPGWGYGEDGSSGGDDFGGGFGGGDFGGGDFGGGFGGDF</sequence>
<evidence type="ECO:0000256" key="1">
    <source>
        <dbReference type="SAM" id="MobiDB-lite"/>
    </source>
</evidence>
<keyword evidence="2" id="KW-0472">Membrane</keyword>
<proteinExistence type="predicted"/>
<reference evidence="4" key="1">
    <citation type="journal article" date="2019" name="Int. J. Syst. Evol. Microbiol.">
        <title>The Global Catalogue of Microorganisms (GCM) 10K type strain sequencing project: providing services to taxonomists for standard genome sequencing and annotation.</title>
        <authorList>
            <consortium name="The Broad Institute Genomics Platform"/>
            <consortium name="The Broad Institute Genome Sequencing Center for Infectious Disease"/>
            <person name="Wu L."/>
            <person name="Ma J."/>
        </authorList>
    </citation>
    <scope>NUCLEOTIDE SEQUENCE [LARGE SCALE GENOMIC DNA]</scope>
    <source>
        <strain evidence="4">JCM 6305</strain>
    </source>
</reference>
<evidence type="ECO:0000313" key="3">
    <source>
        <dbReference type="EMBL" id="GAA2446427.1"/>
    </source>
</evidence>
<protein>
    <recommendedName>
        <fullName evidence="5">TPM domain-containing protein</fullName>
    </recommendedName>
</protein>
<dbReference type="EMBL" id="BAAASZ010000023">
    <property type="protein sequence ID" value="GAA2446427.1"/>
    <property type="molecule type" value="Genomic_DNA"/>
</dbReference>
<organism evidence="3 4">
    <name type="scientific">Streptomyces macrosporus</name>
    <dbReference type="NCBI Taxonomy" id="44032"/>
    <lineage>
        <taxon>Bacteria</taxon>
        <taxon>Bacillati</taxon>
        <taxon>Actinomycetota</taxon>
        <taxon>Actinomycetes</taxon>
        <taxon>Kitasatosporales</taxon>
        <taxon>Streptomycetaceae</taxon>
        <taxon>Streptomyces</taxon>
    </lineage>
</organism>
<gene>
    <name evidence="3" type="ORF">GCM10010405_32300</name>
</gene>